<feature type="transmembrane region" description="Helical" evidence="1">
    <location>
        <begin position="6"/>
        <end position="21"/>
    </location>
</feature>
<dbReference type="RefSeq" id="WP_152534267.1">
    <property type="nucleotide sequence ID" value="NZ_CP053842.1"/>
</dbReference>
<evidence type="ECO:0000256" key="1">
    <source>
        <dbReference type="SAM" id="Phobius"/>
    </source>
</evidence>
<sequence>MEIYEALILLVIAGFAGFYIYKKTFKTGGCGCGRKDCPSKKHHIDN</sequence>
<keyword evidence="1" id="KW-0472">Membrane</keyword>
<name>A0A7M1LF37_9BACT</name>
<organism evidence="2 3">
    <name type="scientific">Campylobacter corcagiensis</name>
    <dbReference type="NCBI Taxonomy" id="1448857"/>
    <lineage>
        <taxon>Bacteria</taxon>
        <taxon>Pseudomonadati</taxon>
        <taxon>Campylobacterota</taxon>
        <taxon>Epsilonproteobacteria</taxon>
        <taxon>Campylobacterales</taxon>
        <taxon>Campylobacteraceae</taxon>
        <taxon>Campylobacter</taxon>
    </lineage>
</organism>
<accession>A0A7M1LF37</accession>
<dbReference type="Proteomes" id="UP000594749">
    <property type="component" value="Chromosome"/>
</dbReference>
<proteinExistence type="predicted"/>
<keyword evidence="1" id="KW-1133">Transmembrane helix</keyword>
<protein>
    <submittedName>
        <fullName evidence="2">FeoB-associated Cys-rich membrane protein</fullName>
    </submittedName>
</protein>
<gene>
    <name evidence="2" type="ORF">IMC76_08250</name>
</gene>
<keyword evidence="1" id="KW-0812">Transmembrane</keyword>
<evidence type="ECO:0000313" key="2">
    <source>
        <dbReference type="EMBL" id="QOQ87187.1"/>
    </source>
</evidence>
<dbReference type="EMBL" id="CP063078">
    <property type="protein sequence ID" value="QOQ87187.1"/>
    <property type="molecule type" value="Genomic_DNA"/>
</dbReference>
<reference evidence="2 3" key="1">
    <citation type="submission" date="2020-10" db="EMBL/GenBank/DDBJ databases">
        <title>Campylobacter and Helicobacter PacBio genomes.</title>
        <authorList>
            <person name="Lane C."/>
        </authorList>
    </citation>
    <scope>NUCLEOTIDE SEQUENCE [LARGE SCALE GENOMIC DNA]</scope>
    <source>
        <strain evidence="2 3">2016D-0077</strain>
    </source>
</reference>
<evidence type="ECO:0000313" key="3">
    <source>
        <dbReference type="Proteomes" id="UP000594749"/>
    </source>
</evidence>
<keyword evidence="3" id="KW-1185">Reference proteome</keyword>
<dbReference type="AlphaFoldDB" id="A0A7M1LF37"/>